<feature type="region of interest" description="Disordered" evidence="1">
    <location>
        <begin position="208"/>
        <end position="267"/>
    </location>
</feature>
<evidence type="ECO:0000313" key="4">
    <source>
        <dbReference type="Proteomes" id="UP000826656"/>
    </source>
</evidence>
<accession>A0ABQ7UKA5</accession>
<evidence type="ECO:0000313" key="3">
    <source>
        <dbReference type="EMBL" id="KAH0750047.1"/>
    </source>
</evidence>
<protein>
    <recommendedName>
        <fullName evidence="2">Yippee domain-containing protein</fullName>
    </recommendedName>
</protein>
<reference evidence="3 4" key="1">
    <citation type="journal article" date="2021" name="bioRxiv">
        <title>Chromosome-scale and haplotype-resolved genome assembly of a tetraploid potato cultivar.</title>
        <authorList>
            <person name="Sun H."/>
            <person name="Jiao W.-B."/>
            <person name="Krause K."/>
            <person name="Campoy J.A."/>
            <person name="Goel M."/>
            <person name="Folz-Donahue K."/>
            <person name="Kukat C."/>
            <person name="Huettel B."/>
            <person name="Schneeberger K."/>
        </authorList>
    </citation>
    <scope>NUCLEOTIDE SEQUENCE [LARGE SCALE GENOMIC DNA]</scope>
    <source>
        <strain evidence="3">SolTubOtavaFocal</strain>
        <tissue evidence="3">Leaves</tissue>
    </source>
</reference>
<evidence type="ECO:0000256" key="1">
    <source>
        <dbReference type="SAM" id="MobiDB-lite"/>
    </source>
</evidence>
<dbReference type="Proteomes" id="UP000826656">
    <property type="component" value="Unassembled WGS sequence"/>
</dbReference>
<dbReference type="PANTHER" id="PTHR13848">
    <property type="entry name" value="PROTEIN YIPPEE-LIKE CG15309-RELATED"/>
    <property type="match status" value="1"/>
</dbReference>
<dbReference type="InterPro" id="IPR039058">
    <property type="entry name" value="Yippee_fam"/>
</dbReference>
<name>A0ABQ7UKA5_SOLTU</name>
<feature type="compositionally biased region" description="Basic and acidic residues" evidence="1">
    <location>
        <begin position="212"/>
        <end position="236"/>
    </location>
</feature>
<dbReference type="EMBL" id="JAIVGD010000019">
    <property type="protein sequence ID" value="KAH0750047.1"/>
    <property type="molecule type" value="Genomic_DNA"/>
</dbReference>
<comment type="caution">
    <text evidence="3">The sequence shown here is derived from an EMBL/GenBank/DDBJ whole genome shotgun (WGS) entry which is preliminary data.</text>
</comment>
<feature type="domain" description="Yippee" evidence="2">
    <location>
        <begin position="20"/>
        <end position="110"/>
    </location>
</feature>
<dbReference type="InterPro" id="IPR034751">
    <property type="entry name" value="Yippee"/>
</dbReference>
<feature type="region of interest" description="Disordered" evidence="1">
    <location>
        <begin position="123"/>
        <end position="148"/>
    </location>
</feature>
<proteinExistence type="predicted"/>
<organism evidence="3 4">
    <name type="scientific">Solanum tuberosum</name>
    <name type="common">Potato</name>
    <dbReference type="NCBI Taxonomy" id="4113"/>
    <lineage>
        <taxon>Eukaryota</taxon>
        <taxon>Viridiplantae</taxon>
        <taxon>Streptophyta</taxon>
        <taxon>Embryophyta</taxon>
        <taxon>Tracheophyta</taxon>
        <taxon>Spermatophyta</taxon>
        <taxon>Magnoliopsida</taxon>
        <taxon>eudicotyledons</taxon>
        <taxon>Gunneridae</taxon>
        <taxon>Pentapetalae</taxon>
        <taxon>asterids</taxon>
        <taxon>lamiids</taxon>
        <taxon>Solanales</taxon>
        <taxon>Solanaceae</taxon>
        <taxon>Solanoideae</taxon>
        <taxon>Solaneae</taxon>
        <taxon>Solanum</taxon>
    </lineage>
</organism>
<gene>
    <name evidence="3" type="ORF">KY290_029279</name>
</gene>
<evidence type="ECO:0000259" key="2">
    <source>
        <dbReference type="PROSITE" id="PS51792"/>
    </source>
</evidence>
<dbReference type="PROSITE" id="PS51792">
    <property type="entry name" value="YIPPEE"/>
    <property type="match status" value="1"/>
</dbReference>
<keyword evidence="4" id="KW-1185">Reference proteome</keyword>
<sequence>MSRFYSLEHNPDAIPPNDTIHCNTHGCRRQVTSFNNYIPMSRPRGLGLFNWVINVNIANVSNHLGTTVDKTYCSKCEKMIGWRIIAVTQPSEYIKEGRFCMRLDKLSFSNNEQLIRPIQEQNVRVNEENADQEGDTNEGYGDSTEEEMSANIEQNVDQDGGLDDDISNYLMHLLRHDQGGGGNEQNHDQDGGLNEQTLDQVVGANQQNVDQHGGDKEQNHDQDRGANEKTVDKDGGANEQNVDQQEGRNEQNHNQYGGSPMKRLKIE</sequence>